<protein>
    <submittedName>
        <fullName evidence="1">Phosphoglycerate mutase</fullName>
    </submittedName>
</protein>
<proteinExistence type="predicted"/>
<accession>A0A6A7NCM1</accession>
<evidence type="ECO:0000313" key="1">
    <source>
        <dbReference type="EMBL" id="MQA42778.1"/>
    </source>
</evidence>
<dbReference type="AlphaFoldDB" id="A0A6A7NCM1"/>
<name>A0A6A7NCM1_9BURK</name>
<organism evidence="1 2">
    <name type="scientific">Rugamonas aquatica</name>
    <dbReference type="NCBI Taxonomy" id="2743357"/>
    <lineage>
        <taxon>Bacteria</taxon>
        <taxon>Pseudomonadati</taxon>
        <taxon>Pseudomonadota</taxon>
        <taxon>Betaproteobacteria</taxon>
        <taxon>Burkholderiales</taxon>
        <taxon>Oxalobacteraceae</taxon>
        <taxon>Telluria group</taxon>
        <taxon>Rugamonas</taxon>
    </lineage>
</organism>
<reference evidence="1 2" key="1">
    <citation type="submission" date="2019-10" db="EMBL/GenBank/DDBJ databases">
        <title>Two novel species isolated from a subtropical stream in China.</title>
        <authorList>
            <person name="Lu H."/>
        </authorList>
    </citation>
    <scope>NUCLEOTIDE SEQUENCE [LARGE SCALE GENOMIC DNA]</scope>
    <source>
        <strain evidence="1 2">FT29W</strain>
    </source>
</reference>
<dbReference type="InterPro" id="IPR013078">
    <property type="entry name" value="His_Pase_superF_clade-1"/>
</dbReference>
<keyword evidence="2" id="KW-1185">Reference proteome</keyword>
<dbReference type="InterPro" id="IPR029033">
    <property type="entry name" value="His_PPase_superfam"/>
</dbReference>
<sequence>MQLILVRHPQPLIAPGVCYGSSDLAVAPEQLAQTLAALTTTLPRRLPIYSSPLQRCAILAAQLATPLQSAAPLLDARIAEIDFGDWELRPWDDIPRADIDAWAADLVHYRPGGGESVLQMAGRIAAFHADLQRQQQDAIVICHAGAMRLLLACHAGLAPADMAMQAARNPHQIAYGATLTLQS</sequence>
<dbReference type="Pfam" id="PF00300">
    <property type="entry name" value="His_Phos_1"/>
    <property type="match status" value="1"/>
</dbReference>
<dbReference type="Gene3D" id="3.40.50.1240">
    <property type="entry name" value="Phosphoglycerate mutase-like"/>
    <property type="match status" value="1"/>
</dbReference>
<dbReference type="RefSeq" id="WP_328595965.1">
    <property type="nucleotide sequence ID" value="NZ_WHUG01000028.1"/>
</dbReference>
<dbReference type="EMBL" id="WHUG01000028">
    <property type="protein sequence ID" value="MQA42778.1"/>
    <property type="molecule type" value="Genomic_DNA"/>
</dbReference>
<evidence type="ECO:0000313" key="2">
    <source>
        <dbReference type="Proteomes" id="UP000440498"/>
    </source>
</evidence>
<comment type="caution">
    <text evidence="1">The sequence shown here is derived from an EMBL/GenBank/DDBJ whole genome shotgun (WGS) entry which is preliminary data.</text>
</comment>
<dbReference type="SUPFAM" id="SSF53254">
    <property type="entry name" value="Phosphoglycerate mutase-like"/>
    <property type="match status" value="1"/>
</dbReference>
<dbReference type="SMART" id="SM00855">
    <property type="entry name" value="PGAM"/>
    <property type="match status" value="1"/>
</dbReference>
<dbReference type="Proteomes" id="UP000440498">
    <property type="component" value="Unassembled WGS sequence"/>
</dbReference>
<gene>
    <name evidence="1" type="ORF">GEV02_32060</name>
</gene>